<dbReference type="EMBL" id="CAIX01000316">
    <property type="protein sequence ID" value="CCI49613.1"/>
    <property type="molecule type" value="Genomic_DNA"/>
</dbReference>
<name>A0A024GSB1_9STRA</name>
<organism evidence="3 4">
    <name type="scientific">Albugo candida</name>
    <dbReference type="NCBI Taxonomy" id="65357"/>
    <lineage>
        <taxon>Eukaryota</taxon>
        <taxon>Sar</taxon>
        <taxon>Stramenopiles</taxon>
        <taxon>Oomycota</taxon>
        <taxon>Peronosporomycetes</taxon>
        <taxon>Albuginales</taxon>
        <taxon>Albuginaceae</taxon>
        <taxon>Albugo</taxon>
    </lineage>
</organism>
<evidence type="ECO:0000259" key="2">
    <source>
        <dbReference type="SMART" id="SM00014"/>
    </source>
</evidence>
<dbReference type="PANTHER" id="PTHR14969:SF13">
    <property type="entry name" value="AT30094P"/>
    <property type="match status" value="1"/>
</dbReference>
<keyword evidence="1" id="KW-1133">Transmembrane helix</keyword>
<dbReference type="Gene3D" id="1.20.144.10">
    <property type="entry name" value="Phosphatidic acid phosphatase type 2/haloperoxidase"/>
    <property type="match status" value="1"/>
</dbReference>
<dbReference type="InterPro" id="IPR000326">
    <property type="entry name" value="PAP2/HPO"/>
</dbReference>
<evidence type="ECO:0000256" key="1">
    <source>
        <dbReference type="SAM" id="Phobius"/>
    </source>
</evidence>
<dbReference type="Pfam" id="PF01569">
    <property type="entry name" value="PAP2"/>
    <property type="match status" value="1"/>
</dbReference>
<sequence>MSAWSNRIYALDLRAARNIHRSTGSTYHMRLLWETISYTGDGLLWILTVLPVLFVFWMLGFLERMNQNTKLLIREFYICILVDLMVIFILKISIKRQRPPHHKTDARFVGPDQHSFPSGHATRALCITRFIFDYSSRSPEHLKSILYVKASWICIFTIFWATIICYSRVALGRHYPSDVVVGAFVGLLLEYPIASYTMNHFSAD</sequence>
<dbReference type="PANTHER" id="PTHR14969">
    <property type="entry name" value="SPHINGOSINE-1-PHOSPHATE PHOSPHOHYDROLASE"/>
    <property type="match status" value="1"/>
</dbReference>
<reference evidence="3 4" key="1">
    <citation type="submission" date="2012-05" db="EMBL/GenBank/DDBJ databases">
        <title>Recombination and specialization in a pathogen metapopulation.</title>
        <authorList>
            <person name="Gardiner A."/>
            <person name="Kemen E."/>
            <person name="Schultz-Larsen T."/>
            <person name="MacLean D."/>
            <person name="Van Oosterhout C."/>
            <person name="Jones J.D.G."/>
        </authorList>
    </citation>
    <scope>NUCLEOTIDE SEQUENCE [LARGE SCALE GENOMIC DNA]</scope>
    <source>
        <strain evidence="3 4">Ac Nc2</strain>
    </source>
</reference>
<gene>
    <name evidence="3" type="ORF">BN9_109680</name>
</gene>
<dbReference type="InterPro" id="IPR036938">
    <property type="entry name" value="PAP2/HPO_sf"/>
</dbReference>
<feature type="transmembrane region" description="Helical" evidence="1">
    <location>
        <begin position="42"/>
        <end position="62"/>
    </location>
</feature>
<keyword evidence="4" id="KW-1185">Reference proteome</keyword>
<protein>
    <recommendedName>
        <fullName evidence="2">Phosphatidic acid phosphatase type 2/haloperoxidase domain-containing protein</fullName>
    </recommendedName>
</protein>
<feature type="transmembrane region" description="Helical" evidence="1">
    <location>
        <begin position="74"/>
        <end position="94"/>
    </location>
</feature>
<dbReference type="SUPFAM" id="SSF48317">
    <property type="entry name" value="Acid phosphatase/Vanadium-dependent haloperoxidase"/>
    <property type="match status" value="1"/>
</dbReference>
<dbReference type="GO" id="GO:0042392">
    <property type="term" value="F:sphingosine-1-phosphate phosphatase activity"/>
    <property type="evidence" value="ECO:0007669"/>
    <property type="project" value="TreeGrafter"/>
</dbReference>
<accession>A0A024GSB1</accession>
<evidence type="ECO:0000313" key="4">
    <source>
        <dbReference type="Proteomes" id="UP000053237"/>
    </source>
</evidence>
<dbReference type="Proteomes" id="UP000053237">
    <property type="component" value="Unassembled WGS sequence"/>
</dbReference>
<comment type="caution">
    <text evidence="3">The sequence shown here is derived from an EMBL/GenBank/DDBJ whole genome shotgun (WGS) entry which is preliminary data.</text>
</comment>
<proteinExistence type="predicted"/>
<feature type="domain" description="Phosphatidic acid phosphatase type 2/haloperoxidase" evidence="2">
    <location>
        <begin position="76"/>
        <end position="194"/>
    </location>
</feature>
<evidence type="ECO:0000313" key="3">
    <source>
        <dbReference type="EMBL" id="CCI49613.1"/>
    </source>
</evidence>
<feature type="transmembrane region" description="Helical" evidence="1">
    <location>
        <begin position="179"/>
        <end position="198"/>
    </location>
</feature>
<dbReference type="AlphaFoldDB" id="A0A024GSB1"/>
<feature type="transmembrane region" description="Helical" evidence="1">
    <location>
        <begin position="145"/>
        <end position="167"/>
    </location>
</feature>
<keyword evidence="1" id="KW-0472">Membrane</keyword>
<dbReference type="OrthoDB" id="10266771at2759"/>
<dbReference type="InParanoid" id="A0A024GSB1"/>
<dbReference type="SMART" id="SM00014">
    <property type="entry name" value="acidPPc"/>
    <property type="match status" value="1"/>
</dbReference>
<keyword evidence="1" id="KW-0812">Transmembrane</keyword>